<dbReference type="GO" id="GO:0015095">
    <property type="term" value="F:magnesium ion transmembrane transporter activity"/>
    <property type="evidence" value="ECO:0007669"/>
    <property type="project" value="TreeGrafter"/>
</dbReference>
<evidence type="ECO:0008006" key="11">
    <source>
        <dbReference type="Google" id="ProtNLM"/>
    </source>
</evidence>
<keyword evidence="4" id="KW-1003">Cell membrane</keyword>
<dbReference type="InterPro" id="IPR002523">
    <property type="entry name" value="MgTranspt_CorA/ZnTranspt_ZntB"/>
</dbReference>
<comment type="caution">
    <text evidence="9">The sequence shown here is derived from an EMBL/GenBank/DDBJ whole genome shotgun (WGS) entry which is preliminary data.</text>
</comment>
<evidence type="ECO:0000256" key="2">
    <source>
        <dbReference type="ARBA" id="ARBA00009765"/>
    </source>
</evidence>
<dbReference type="PANTHER" id="PTHR46494:SF1">
    <property type="entry name" value="CORA FAMILY METAL ION TRANSPORTER (EUROFUNG)"/>
    <property type="match status" value="1"/>
</dbReference>
<evidence type="ECO:0000256" key="5">
    <source>
        <dbReference type="ARBA" id="ARBA00022692"/>
    </source>
</evidence>
<dbReference type="GO" id="GO:0005886">
    <property type="term" value="C:plasma membrane"/>
    <property type="evidence" value="ECO:0007669"/>
    <property type="project" value="UniProtKB-SubCell"/>
</dbReference>
<evidence type="ECO:0000256" key="6">
    <source>
        <dbReference type="ARBA" id="ARBA00022989"/>
    </source>
</evidence>
<sequence length="502" mass="56691">MPSATQQYHQHSLHQHITPRCASFARIPGSGVRHSLASRYSYRRDLSTTKTIPEPRRQRAPFAIGTEPGFDFTGNVLRKDGDQTEIRVVDFAADRVQSQDVSASNLQHFLRTEGKPDWATCRWVYVNGISRHVVHTLGQAYDLHALTLEDVMNTESLAKVDWYDDHCFLELTLQKLVDVVEHKDSPIPPTVSHAAHRKRFTYAADSSNETEMVQQLDKPGRHLYQHFKMSVEQVAMYLTADNTVVTIFERSGEDIFEPIYARLQSPHTVLRSGKDASMLVQAVLDAVVDLAVPVGRAFEDAFTELELAVLTKPSITLSRQVYVLRAGLASFLDLLTPIDGLVRALYDHRHLSHEPSVADPMPLNASASTRSTNFAGRAVSPLTQAYLKDVQDHITTLTSSTRMRIRSAENLTSLIFNTIAARQNESVRQLTLVSIFFLPLTFLTGYFGMNFDPMPVVQEHSDEFFWFIASPVMGVTLAILMARPAARKVSEWRMLAWKRRNR</sequence>
<dbReference type="AlphaFoldDB" id="A0AAN7YKI0"/>
<dbReference type="Pfam" id="PF01544">
    <property type="entry name" value="CorA"/>
    <property type="match status" value="1"/>
</dbReference>
<evidence type="ECO:0000313" key="9">
    <source>
        <dbReference type="EMBL" id="KAK5113194.1"/>
    </source>
</evidence>
<evidence type="ECO:0000256" key="3">
    <source>
        <dbReference type="ARBA" id="ARBA00022448"/>
    </source>
</evidence>
<protein>
    <recommendedName>
        <fullName evidence="11">Magnesium transporter</fullName>
    </recommendedName>
</protein>
<dbReference type="GO" id="GO:0050897">
    <property type="term" value="F:cobalt ion binding"/>
    <property type="evidence" value="ECO:0007669"/>
    <property type="project" value="TreeGrafter"/>
</dbReference>
<evidence type="ECO:0000256" key="4">
    <source>
        <dbReference type="ARBA" id="ARBA00022475"/>
    </source>
</evidence>
<feature type="transmembrane region" description="Helical" evidence="8">
    <location>
        <begin position="430"/>
        <end position="449"/>
    </location>
</feature>
<comment type="subcellular location">
    <subcellularLocation>
        <location evidence="1">Cell membrane</location>
        <topology evidence="1">Multi-pass membrane protein</topology>
    </subcellularLocation>
</comment>
<organism evidence="9 10">
    <name type="scientific">Meristemomyces frigidus</name>
    <dbReference type="NCBI Taxonomy" id="1508187"/>
    <lineage>
        <taxon>Eukaryota</taxon>
        <taxon>Fungi</taxon>
        <taxon>Dikarya</taxon>
        <taxon>Ascomycota</taxon>
        <taxon>Pezizomycotina</taxon>
        <taxon>Dothideomycetes</taxon>
        <taxon>Dothideomycetidae</taxon>
        <taxon>Mycosphaerellales</taxon>
        <taxon>Teratosphaeriaceae</taxon>
        <taxon>Meristemomyces</taxon>
    </lineage>
</organism>
<dbReference type="Gene3D" id="1.20.58.340">
    <property type="entry name" value="Magnesium transport protein CorA, transmembrane region"/>
    <property type="match status" value="2"/>
</dbReference>
<reference evidence="9" key="1">
    <citation type="submission" date="2023-08" db="EMBL/GenBank/DDBJ databases">
        <title>Black Yeasts Isolated from many extreme environments.</title>
        <authorList>
            <person name="Coleine C."/>
            <person name="Stajich J.E."/>
            <person name="Selbmann L."/>
        </authorList>
    </citation>
    <scope>NUCLEOTIDE SEQUENCE</scope>
    <source>
        <strain evidence="9">CCFEE 5401</strain>
    </source>
</reference>
<dbReference type="SUPFAM" id="SSF143865">
    <property type="entry name" value="CorA soluble domain-like"/>
    <property type="match status" value="1"/>
</dbReference>
<evidence type="ECO:0000256" key="8">
    <source>
        <dbReference type="SAM" id="Phobius"/>
    </source>
</evidence>
<gene>
    <name evidence="9" type="ORF">LTR62_003530</name>
</gene>
<dbReference type="SUPFAM" id="SSF144083">
    <property type="entry name" value="Magnesium transport protein CorA, transmembrane region"/>
    <property type="match status" value="1"/>
</dbReference>
<dbReference type="InterPro" id="IPR045863">
    <property type="entry name" value="CorA_TM1_TM2"/>
</dbReference>
<evidence type="ECO:0000256" key="7">
    <source>
        <dbReference type="ARBA" id="ARBA00023136"/>
    </source>
</evidence>
<dbReference type="GO" id="GO:0015087">
    <property type="term" value="F:cobalt ion transmembrane transporter activity"/>
    <property type="evidence" value="ECO:0007669"/>
    <property type="project" value="TreeGrafter"/>
</dbReference>
<accession>A0AAN7YKI0</accession>
<keyword evidence="6 8" id="KW-1133">Transmembrane helix</keyword>
<keyword evidence="3" id="KW-0813">Transport</keyword>
<keyword evidence="7 8" id="KW-0472">Membrane</keyword>
<dbReference type="PANTHER" id="PTHR46494">
    <property type="entry name" value="CORA FAMILY METAL ION TRANSPORTER (EUROFUNG)"/>
    <property type="match status" value="1"/>
</dbReference>
<keyword evidence="5 8" id="KW-0812">Transmembrane</keyword>
<evidence type="ECO:0000313" key="10">
    <source>
        <dbReference type="Proteomes" id="UP001310890"/>
    </source>
</evidence>
<dbReference type="EMBL" id="JAVRRL010000025">
    <property type="protein sequence ID" value="KAK5113194.1"/>
    <property type="molecule type" value="Genomic_DNA"/>
</dbReference>
<dbReference type="Proteomes" id="UP001310890">
    <property type="component" value="Unassembled WGS sequence"/>
</dbReference>
<comment type="similarity">
    <text evidence="2">Belongs to the CorA metal ion transporter (MIT) (TC 1.A.35) family.</text>
</comment>
<feature type="transmembrane region" description="Helical" evidence="8">
    <location>
        <begin position="464"/>
        <end position="486"/>
    </location>
</feature>
<dbReference type="GO" id="GO:0000287">
    <property type="term" value="F:magnesium ion binding"/>
    <property type="evidence" value="ECO:0007669"/>
    <property type="project" value="TreeGrafter"/>
</dbReference>
<evidence type="ECO:0000256" key="1">
    <source>
        <dbReference type="ARBA" id="ARBA00004651"/>
    </source>
</evidence>
<dbReference type="InterPro" id="IPR045861">
    <property type="entry name" value="CorA_cytoplasmic_dom"/>
</dbReference>
<proteinExistence type="inferred from homology"/>
<name>A0AAN7YKI0_9PEZI</name>
<dbReference type="Gene3D" id="3.30.460.20">
    <property type="entry name" value="CorA soluble domain-like"/>
    <property type="match status" value="1"/>
</dbReference>